<dbReference type="Gene3D" id="2.60.40.4380">
    <property type="entry name" value="Translational regulator CsrA"/>
    <property type="match status" value="1"/>
</dbReference>
<comment type="subunit">
    <text evidence="4">Homodimer; the beta-strands of each monomer intercalate to form a hydrophobic core, while the alpha-helices form wings that extend away from the core.</text>
</comment>
<keyword evidence="2 4" id="KW-0810">Translation regulation</keyword>
<evidence type="ECO:0000256" key="3">
    <source>
        <dbReference type="ARBA" id="ARBA00022884"/>
    </source>
</evidence>
<dbReference type="GO" id="GO:0005829">
    <property type="term" value="C:cytosol"/>
    <property type="evidence" value="ECO:0007669"/>
    <property type="project" value="TreeGrafter"/>
</dbReference>
<accession>A0A5D6WTD2</accession>
<evidence type="ECO:0000313" key="6">
    <source>
        <dbReference type="Proteomes" id="UP000322783"/>
    </source>
</evidence>
<proteinExistence type="inferred from homology"/>
<comment type="subcellular location">
    <subcellularLocation>
        <location evidence="4">Cytoplasm</location>
    </subcellularLocation>
</comment>
<gene>
    <name evidence="4" type="primary">csrA</name>
    <name evidence="5" type="ORF">FZ041_04760</name>
</gene>
<evidence type="ECO:0000256" key="4">
    <source>
        <dbReference type="HAMAP-Rule" id="MF_00167"/>
    </source>
</evidence>
<dbReference type="PANTHER" id="PTHR34984">
    <property type="entry name" value="CARBON STORAGE REGULATOR"/>
    <property type="match status" value="1"/>
</dbReference>
<reference evidence="5 6" key="1">
    <citation type="submission" date="2019-08" db="EMBL/GenBank/DDBJ databases">
        <title>Selenomonas sp. mPRGC5 and Selenomonas sp. mPRGC8 isolated from ruminal fluid of dairy goat (Capra hircus).</title>
        <authorList>
            <person name="Poothong S."/>
            <person name="Nuengjamnong C."/>
            <person name="Tanasupawat S."/>
        </authorList>
    </citation>
    <scope>NUCLEOTIDE SEQUENCE [LARGE SCALE GENOMIC DNA]</scope>
    <source>
        <strain evidence="6">mPRGC8</strain>
    </source>
</reference>
<dbReference type="AlphaFoldDB" id="A0A5D6WTD2"/>
<evidence type="ECO:0000256" key="1">
    <source>
        <dbReference type="ARBA" id="ARBA00022490"/>
    </source>
</evidence>
<dbReference type="InterPro" id="IPR036107">
    <property type="entry name" value="CsrA_sf"/>
</dbReference>
<evidence type="ECO:0000256" key="2">
    <source>
        <dbReference type="ARBA" id="ARBA00022845"/>
    </source>
</evidence>
<keyword evidence="4" id="KW-1005">Bacterial flagellum biogenesis</keyword>
<dbReference type="GO" id="GO:0006109">
    <property type="term" value="P:regulation of carbohydrate metabolic process"/>
    <property type="evidence" value="ECO:0007669"/>
    <property type="project" value="InterPro"/>
</dbReference>
<dbReference type="Proteomes" id="UP000322783">
    <property type="component" value="Unassembled WGS sequence"/>
</dbReference>
<comment type="function">
    <text evidence="4">A translational regulator that binds mRNA to regulate translation initiation and/or mRNA stability. Usually binds in the 5'-UTR at or near the Shine-Dalgarno sequence preventing ribosome-binding, thus repressing translation. Its main target seems to be the major flagellin gene, while its function is anatagonized by FliW.</text>
</comment>
<dbReference type="GO" id="GO:0006402">
    <property type="term" value="P:mRNA catabolic process"/>
    <property type="evidence" value="ECO:0007669"/>
    <property type="project" value="InterPro"/>
</dbReference>
<name>A0A5D6WTD2_9FIRM</name>
<comment type="similarity">
    <text evidence="4">Belongs to the CsrA/RsmA family.</text>
</comment>
<dbReference type="InterPro" id="IPR003751">
    <property type="entry name" value="CsrA"/>
</dbReference>
<dbReference type="PANTHER" id="PTHR34984:SF1">
    <property type="entry name" value="CARBON STORAGE REGULATOR"/>
    <property type="match status" value="1"/>
</dbReference>
<organism evidence="5 6">
    <name type="scientific">Selenomonas caprae</name>
    <dbReference type="NCBI Taxonomy" id="2606905"/>
    <lineage>
        <taxon>Bacteria</taxon>
        <taxon>Bacillati</taxon>
        <taxon>Bacillota</taxon>
        <taxon>Negativicutes</taxon>
        <taxon>Selenomonadales</taxon>
        <taxon>Selenomonadaceae</taxon>
        <taxon>Selenomonas</taxon>
    </lineage>
</organism>
<keyword evidence="1 4" id="KW-0963">Cytoplasm</keyword>
<dbReference type="RefSeq" id="WP_149188730.1">
    <property type="nucleotide sequence ID" value="NZ_VTOZ01000007.1"/>
</dbReference>
<sequence>MLVLSRKAKEEIMIGDKIMLTVIKVAAGKIKVGITAPEHIKVHRLDNKLVTQQESGEDSHEI</sequence>
<dbReference type="GO" id="GO:1902208">
    <property type="term" value="P:regulation of bacterial-type flagellum assembly"/>
    <property type="evidence" value="ECO:0007669"/>
    <property type="project" value="UniProtKB-UniRule"/>
</dbReference>
<dbReference type="GO" id="GO:0045947">
    <property type="term" value="P:negative regulation of translational initiation"/>
    <property type="evidence" value="ECO:0007669"/>
    <property type="project" value="UniProtKB-UniRule"/>
</dbReference>
<evidence type="ECO:0000313" key="5">
    <source>
        <dbReference type="EMBL" id="TYZ29594.1"/>
    </source>
</evidence>
<keyword evidence="6" id="KW-1185">Reference proteome</keyword>
<dbReference type="EMBL" id="VTOZ01000007">
    <property type="protein sequence ID" value="TYZ29594.1"/>
    <property type="molecule type" value="Genomic_DNA"/>
</dbReference>
<dbReference type="GO" id="GO:0044781">
    <property type="term" value="P:bacterial-type flagellum organization"/>
    <property type="evidence" value="ECO:0007669"/>
    <property type="project" value="UniProtKB-KW"/>
</dbReference>
<comment type="caution">
    <text evidence="5">The sequence shown here is derived from an EMBL/GenBank/DDBJ whole genome shotgun (WGS) entry which is preliminary data.</text>
</comment>
<dbReference type="SUPFAM" id="SSF117130">
    <property type="entry name" value="CsrA-like"/>
    <property type="match status" value="1"/>
</dbReference>
<keyword evidence="3 4" id="KW-0694">RNA-binding</keyword>
<dbReference type="Pfam" id="PF02599">
    <property type="entry name" value="CsrA"/>
    <property type="match status" value="1"/>
</dbReference>
<dbReference type="HAMAP" id="MF_00167">
    <property type="entry name" value="CsrA"/>
    <property type="match status" value="1"/>
</dbReference>
<keyword evidence="4" id="KW-0678">Repressor</keyword>
<dbReference type="GO" id="GO:0048027">
    <property type="term" value="F:mRNA 5'-UTR binding"/>
    <property type="evidence" value="ECO:0007669"/>
    <property type="project" value="UniProtKB-UniRule"/>
</dbReference>
<protein>
    <recommendedName>
        <fullName evidence="4">Translational regulator CsrA</fullName>
    </recommendedName>
</protein>